<dbReference type="AlphaFoldDB" id="A0A1U9NQ62"/>
<evidence type="ECO:0000256" key="2">
    <source>
        <dbReference type="ARBA" id="ARBA00022679"/>
    </source>
</evidence>
<dbReference type="EMBL" id="CP019791">
    <property type="protein sequence ID" value="AQT70073.1"/>
    <property type="molecule type" value="Genomic_DNA"/>
</dbReference>
<dbReference type="RefSeq" id="WP_146663694.1">
    <property type="nucleotide sequence ID" value="NZ_CP019791.1"/>
</dbReference>
<dbReference type="Gene3D" id="3.40.50.150">
    <property type="entry name" value="Vaccinia Virus protein VP39"/>
    <property type="match status" value="1"/>
</dbReference>
<protein>
    <recommendedName>
        <fullName evidence="3">Methyltransferase</fullName>
        <ecNumber evidence="3">2.1.1.-</ecNumber>
    </recommendedName>
</protein>
<evidence type="ECO:0000256" key="3">
    <source>
        <dbReference type="RuleBase" id="RU362026"/>
    </source>
</evidence>
<dbReference type="GO" id="GO:0032259">
    <property type="term" value="P:methylation"/>
    <property type="evidence" value="ECO:0007669"/>
    <property type="project" value="UniProtKB-KW"/>
</dbReference>
<dbReference type="Pfam" id="PF11300">
    <property type="entry name" value="DUF3102"/>
    <property type="match status" value="1"/>
</dbReference>
<evidence type="ECO:0000313" key="5">
    <source>
        <dbReference type="EMBL" id="AQT70073.1"/>
    </source>
</evidence>
<keyword evidence="1 5" id="KW-0489">Methyltransferase</keyword>
<dbReference type="InterPro" id="IPR029063">
    <property type="entry name" value="SAM-dependent_MTases_sf"/>
</dbReference>
<evidence type="ECO:0000256" key="1">
    <source>
        <dbReference type="ARBA" id="ARBA00022603"/>
    </source>
</evidence>
<accession>A0A1U9NQ62</accession>
<dbReference type="REBASE" id="191340">
    <property type="entry name" value="M.PbaBD1ORF3275P"/>
</dbReference>
<dbReference type="InterPro" id="IPR002941">
    <property type="entry name" value="DNA_methylase_N4/N6"/>
</dbReference>
<dbReference type="Proteomes" id="UP000189674">
    <property type="component" value="Chromosome"/>
</dbReference>
<feature type="domain" description="DNA methylase N-4/N-6" evidence="4">
    <location>
        <begin position="166"/>
        <end position="394"/>
    </location>
</feature>
<keyword evidence="2 5" id="KW-0808">Transferase</keyword>
<dbReference type="InterPro" id="IPR001091">
    <property type="entry name" value="RM_Methyltransferase"/>
</dbReference>
<gene>
    <name evidence="5" type="primary">dpnA_2</name>
    <name evidence="5" type="ORF">STSP2_03275</name>
</gene>
<dbReference type="Pfam" id="PF01555">
    <property type="entry name" value="N6_N4_Mtase"/>
    <property type="match status" value="1"/>
</dbReference>
<dbReference type="KEGG" id="alus:STSP2_03275"/>
<proteinExistence type="inferred from homology"/>
<reference evidence="6" key="1">
    <citation type="submission" date="2017-02" db="EMBL/GenBank/DDBJ databases">
        <title>Comparative genomics and description of representatives of a novel lineage of planctomycetes thriving in anoxic sediments.</title>
        <authorList>
            <person name="Spring S."/>
            <person name="Bunk B."/>
            <person name="Sproer C."/>
        </authorList>
    </citation>
    <scope>NUCLEOTIDE SEQUENCE [LARGE SCALE GENOMIC DNA]</scope>
    <source>
        <strain evidence="6">ST-NAGAB-D1</strain>
    </source>
</reference>
<dbReference type="STRING" id="1936003.STSP2_03275"/>
<dbReference type="EC" id="2.1.1.-" evidence="3"/>
<comment type="similarity">
    <text evidence="3">Belongs to the N(4)/N(6)-methyltransferase family.</text>
</comment>
<dbReference type="OrthoDB" id="326243at2"/>
<dbReference type="GO" id="GO:0008170">
    <property type="term" value="F:N-methyltransferase activity"/>
    <property type="evidence" value="ECO:0007669"/>
    <property type="project" value="InterPro"/>
</dbReference>
<dbReference type="PRINTS" id="PR00508">
    <property type="entry name" value="S21N4MTFRASE"/>
</dbReference>
<evidence type="ECO:0000259" key="4">
    <source>
        <dbReference type="Pfam" id="PF01555"/>
    </source>
</evidence>
<sequence length="424" mass="49169">MESRKKNTGKKRNVERNLVSRINTLHSECENTYRRAVETAIEIGQLLTQKKLELEHGEWGKWVESNLAFTCRTASNYMRLYENQNKPELQKCKGVFEALSYLKEETNKNRTKTRQATKEYRRAYADMDLDYDNPPAGQYENKVIAGHNCQVMQEMLNHGMMAKYSAVLGSPPYNVGMFYSSEYDDEKAFDTYMNAIAEPFKYYPDLLRQGGRVIYIVPTFLENKHRDISGDYNYDFPYELRKRVEKVAPSLRFFGHIIWDKGDKAKNPINKKYGSFCSPERPSMRVGHEQIMIWSNEQFTLSSPEGIKPDITEETFLELSWTIWNIAPLVYKNNPHPCSYSSKLAESLIQFLTFPSDWILEPYNGSGVGCKAAQLLGRKFTGVDLNKNYCVYAKALLDAEKYTVSKARMKTILKGHKSLWKHLK</sequence>
<keyword evidence="6" id="KW-1185">Reference proteome</keyword>
<name>A0A1U9NQ62_9BACT</name>
<dbReference type="InterPro" id="IPR021451">
    <property type="entry name" value="DUF3102"/>
</dbReference>
<dbReference type="GO" id="GO:0003677">
    <property type="term" value="F:DNA binding"/>
    <property type="evidence" value="ECO:0007669"/>
    <property type="project" value="InterPro"/>
</dbReference>
<evidence type="ECO:0000313" key="6">
    <source>
        <dbReference type="Proteomes" id="UP000189674"/>
    </source>
</evidence>
<organism evidence="5 6">
    <name type="scientific">Anaerohalosphaera lusitana</name>
    <dbReference type="NCBI Taxonomy" id="1936003"/>
    <lineage>
        <taxon>Bacteria</taxon>
        <taxon>Pseudomonadati</taxon>
        <taxon>Planctomycetota</taxon>
        <taxon>Phycisphaerae</taxon>
        <taxon>Sedimentisphaerales</taxon>
        <taxon>Anaerohalosphaeraceae</taxon>
        <taxon>Anaerohalosphaera</taxon>
    </lineage>
</organism>
<dbReference type="SUPFAM" id="SSF53335">
    <property type="entry name" value="S-adenosyl-L-methionine-dependent methyltransferases"/>
    <property type="match status" value="1"/>
</dbReference>